<dbReference type="GO" id="GO:0045944">
    <property type="term" value="P:positive regulation of transcription by RNA polymerase II"/>
    <property type="evidence" value="ECO:0007669"/>
    <property type="project" value="TreeGrafter"/>
</dbReference>
<dbReference type="eggNOG" id="ENOG502QT0Z">
    <property type="taxonomic scope" value="Eukaryota"/>
</dbReference>
<dbReference type="Proteomes" id="UP000012174">
    <property type="component" value="Unassembled WGS sequence"/>
</dbReference>
<dbReference type="HOGENOM" id="CLU_008719_1_1_1"/>
<dbReference type="PANTHER" id="PTHR37534">
    <property type="entry name" value="TRANSCRIPTIONAL ACTIVATOR PROTEIN UGA3"/>
    <property type="match status" value="1"/>
</dbReference>
<gene>
    <name evidence="4" type="ORF">UCREL1_4143</name>
</gene>
<dbReference type="OMA" id="WANIFND"/>
<comment type="subcellular location">
    <subcellularLocation>
        <location evidence="1">Nucleus</location>
    </subcellularLocation>
</comment>
<dbReference type="InterPro" id="IPR021858">
    <property type="entry name" value="Fun_TF"/>
</dbReference>
<dbReference type="GO" id="GO:0005634">
    <property type="term" value="C:nucleus"/>
    <property type="evidence" value="ECO:0007669"/>
    <property type="project" value="UniProtKB-SubCell"/>
</dbReference>
<dbReference type="OrthoDB" id="4078573at2759"/>
<protein>
    <submittedName>
        <fullName evidence="4">Putative c6 zinc finger domain-containing protein</fullName>
    </submittedName>
</protein>
<dbReference type="GO" id="GO:0003700">
    <property type="term" value="F:DNA-binding transcription factor activity"/>
    <property type="evidence" value="ECO:0007669"/>
    <property type="project" value="TreeGrafter"/>
</dbReference>
<reference evidence="5" key="1">
    <citation type="journal article" date="2013" name="Genome Announc.">
        <title>Draft genome sequence of the grapevine dieback fungus Eutypa lata UCR-EL1.</title>
        <authorList>
            <person name="Blanco-Ulate B."/>
            <person name="Rolshausen P.E."/>
            <person name="Cantu D."/>
        </authorList>
    </citation>
    <scope>NUCLEOTIDE SEQUENCE [LARGE SCALE GENOMIC DNA]</scope>
    <source>
        <strain evidence="5">UCR-EL1</strain>
    </source>
</reference>
<evidence type="ECO:0000256" key="2">
    <source>
        <dbReference type="ARBA" id="ARBA00023242"/>
    </source>
</evidence>
<organism evidence="4 5">
    <name type="scientific">Eutypa lata (strain UCR-EL1)</name>
    <name type="common">Grapevine dieback disease fungus</name>
    <name type="synonym">Eutypa armeniacae</name>
    <dbReference type="NCBI Taxonomy" id="1287681"/>
    <lineage>
        <taxon>Eukaryota</taxon>
        <taxon>Fungi</taxon>
        <taxon>Dikarya</taxon>
        <taxon>Ascomycota</taxon>
        <taxon>Pezizomycotina</taxon>
        <taxon>Sordariomycetes</taxon>
        <taxon>Xylariomycetidae</taxon>
        <taxon>Xylariales</taxon>
        <taxon>Diatrypaceae</taxon>
        <taxon>Eutypa</taxon>
    </lineage>
</organism>
<keyword evidence="5" id="KW-1185">Reference proteome</keyword>
<dbReference type="AlphaFoldDB" id="M7SWD4"/>
<sequence length="562" mass="60882">MIHTPHSLYFSDGVPPNSATSAGYAHLITDPFTPTRDDSSRVTSHHNTKSEASTAASIARATHAGPPSTFRGNDGGGGGGGGGCGPGGQHPETGRPGTGMMTPPSEKAGEREYLNSPEELRFMQVFVAEVGIWMDSLDREKHFSRMIPYHALRCPMLLNALLACGVKHLTLTQQYGDDKALFYYDTATTQLLRSLQNPERNTAECAATAVVLNVYEIMSEKPAQRMSHIAGARALIRECGWSARSGGLGAACFWLNVGMELLSCLAFNWQTTWDPDQWGVDMGFLSSSSSSSPASHCSNDNDGDAADNKTAAMAAIESGGGDEQLGGADTGNEEVWVHRIFFIVAKIANFRASIPKFQEPSPHDEQMRLQTRHAEWQRLKSMCDSWNEAVPRAMHPFGYVYPSQAGSSGKSLFPNVWLIKRAAIVGRLYYHTAQCLLAQMHPVSPHNTPDMRTAQLHHAHQVCGIVAHTADRGVASVSIRSLAIVAEVLADPREQREVIAILERIDRETGWRLSGVLAGLRRVWGWGSGESGGALSMVTPQTHGQGQTPPAEMDMDMGMGMG</sequence>
<evidence type="ECO:0000313" key="4">
    <source>
        <dbReference type="EMBL" id="EMR68838.1"/>
    </source>
</evidence>
<name>M7SWD4_EUTLA</name>
<evidence type="ECO:0000256" key="1">
    <source>
        <dbReference type="ARBA" id="ARBA00004123"/>
    </source>
</evidence>
<dbReference type="PANTHER" id="PTHR37534:SF40">
    <property type="entry name" value="ZN(2)-C6 FUNGAL-TYPE DOMAIN-CONTAINING PROTEIN"/>
    <property type="match status" value="1"/>
</dbReference>
<dbReference type="Pfam" id="PF11951">
    <property type="entry name" value="Fungal_trans_2"/>
    <property type="match status" value="1"/>
</dbReference>
<evidence type="ECO:0000313" key="5">
    <source>
        <dbReference type="Proteomes" id="UP000012174"/>
    </source>
</evidence>
<accession>M7SWD4</accession>
<keyword evidence="2" id="KW-0539">Nucleus</keyword>
<dbReference type="EMBL" id="KB706171">
    <property type="protein sequence ID" value="EMR68838.1"/>
    <property type="molecule type" value="Genomic_DNA"/>
</dbReference>
<feature type="region of interest" description="Disordered" evidence="3">
    <location>
        <begin position="30"/>
        <end position="111"/>
    </location>
</feature>
<proteinExistence type="predicted"/>
<dbReference type="GO" id="GO:0000976">
    <property type="term" value="F:transcription cis-regulatory region binding"/>
    <property type="evidence" value="ECO:0007669"/>
    <property type="project" value="TreeGrafter"/>
</dbReference>
<feature type="compositionally biased region" description="Gly residues" evidence="3">
    <location>
        <begin position="73"/>
        <end position="88"/>
    </location>
</feature>
<dbReference type="KEGG" id="ela:UCREL1_4143"/>
<evidence type="ECO:0000256" key="3">
    <source>
        <dbReference type="SAM" id="MobiDB-lite"/>
    </source>
</evidence>